<evidence type="ECO:0000313" key="3">
    <source>
        <dbReference type="Proteomes" id="UP000183894"/>
    </source>
</evidence>
<organism evidence="1 3">
    <name type="scientific">Haloferax larsenii</name>
    <dbReference type="NCBI Taxonomy" id="302484"/>
    <lineage>
        <taxon>Archaea</taxon>
        <taxon>Methanobacteriati</taxon>
        <taxon>Methanobacteriota</taxon>
        <taxon>Stenosarchaea group</taxon>
        <taxon>Halobacteria</taxon>
        <taxon>Halobacteriales</taxon>
        <taxon>Haloferacaceae</taxon>
        <taxon>Haloferax</taxon>
    </lineage>
</organism>
<reference evidence="2" key="2">
    <citation type="submission" date="2021-07" db="EMBL/GenBank/DDBJ databases">
        <title>Studies on halocins as antimicrobial molecules from haloarchaea.</title>
        <authorList>
            <person name="Kumar S."/>
            <person name="Khare S.K."/>
        </authorList>
    </citation>
    <scope>NUCLEOTIDE SEQUENCE</scope>
    <source>
        <strain evidence="2">NCIM 5678</strain>
    </source>
</reference>
<dbReference type="AlphaFoldDB" id="A0A1H7KY98"/>
<dbReference type="GeneID" id="74528425"/>
<dbReference type="EMBL" id="FOAD01000002">
    <property type="protein sequence ID" value="SEK90957.1"/>
    <property type="molecule type" value="Genomic_DNA"/>
</dbReference>
<gene>
    <name evidence="2" type="ORF">KU306_05970</name>
    <name evidence="1" type="ORF">SAMN04488691_102133</name>
</gene>
<reference evidence="1 3" key="1">
    <citation type="submission" date="2016-10" db="EMBL/GenBank/DDBJ databases">
        <authorList>
            <person name="de Groot N.N."/>
        </authorList>
    </citation>
    <scope>NUCLEOTIDE SEQUENCE [LARGE SCALE GENOMIC DNA]</scope>
    <source>
        <strain evidence="1 3">CDM_5</strain>
    </source>
</reference>
<protein>
    <submittedName>
        <fullName evidence="1">Uncharacterized protein</fullName>
    </submittedName>
</protein>
<evidence type="ECO:0000313" key="4">
    <source>
        <dbReference type="Proteomes" id="UP001058330"/>
    </source>
</evidence>
<dbReference type="EMBL" id="CP078063">
    <property type="protein sequence ID" value="UVE51423.1"/>
    <property type="molecule type" value="Genomic_DNA"/>
</dbReference>
<dbReference type="Proteomes" id="UP000183894">
    <property type="component" value="Unassembled WGS sequence"/>
</dbReference>
<name>A0A1H7KY98_HALLR</name>
<evidence type="ECO:0000313" key="2">
    <source>
        <dbReference type="EMBL" id="UVE51423.1"/>
    </source>
</evidence>
<proteinExistence type="predicted"/>
<evidence type="ECO:0000313" key="1">
    <source>
        <dbReference type="EMBL" id="SEK90957.1"/>
    </source>
</evidence>
<keyword evidence="4" id="KW-1185">Reference proteome</keyword>
<accession>A0A1H7KY98</accession>
<dbReference type="Proteomes" id="UP001058330">
    <property type="component" value="Chromosome"/>
</dbReference>
<sequence length="53" mass="5804">MSLFVIFDCPACERVEKLTRESDELWSCSGCGATLREHRDQNGATVDLTVVGG</sequence>
<dbReference type="RefSeq" id="WP_170836879.1">
    <property type="nucleotide sequence ID" value="NZ_CP078063.1"/>
</dbReference>